<protein>
    <recommendedName>
        <fullName evidence="1">tRNA nuclease CdiA C-terminal domain-containing protein</fullName>
    </recommendedName>
</protein>
<comment type="caution">
    <text evidence="2">The sequence shown here is derived from an EMBL/GenBank/DDBJ whole genome shotgun (WGS) entry which is preliminary data.</text>
</comment>
<dbReference type="InterPro" id="IPR050708">
    <property type="entry name" value="T6SS_VgrG/RHS"/>
</dbReference>
<dbReference type="InterPro" id="IPR040559">
    <property type="entry name" value="CdiA_C"/>
</dbReference>
<dbReference type="Gene3D" id="2.180.10.10">
    <property type="entry name" value="RHS repeat-associated core"/>
    <property type="match status" value="1"/>
</dbReference>
<dbReference type="EMBL" id="JANFQO010000068">
    <property type="protein sequence ID" value="MCQ4167745.1"/>
    <property type="molecule type" value="Genomic_DNA"/>
</dbReference>
<feature type="domain" description="tRNA nuclease CdiA C-terminal" evidence="1">
    <location>
        <begin position="233"/>
        <end position="302"/>
    </location>
</feature>
<dbReference type="NCBIfam" id="TIGR03696">
    <property type="entry name" value="Rhs_assc_core"/>
    <property type="match status" value="1"/>
</dbReference>
<evidence type="ECO:0000313" key="2">
    <source>
        <dbReference type="EMBL" id="MCQ4167745.1"/>
    </source>
</evidence>
<dbReference type="PANTHER" id="PTHR32305:SF17">
    <property type="entry name" value="TRNA NUCLEASE WAPA"/>
    <property type="match status" value="1"/>
</dbReference>
<proteinExistence type="predicted"/>
<name>A0ABT1QZN0_9GAMM</name>
<dbReference type="InterPro" id="IPR022385">
    <property type="entry name" value="Rhs_assc_core"/>
</dbReference>
<dbReference type="RefSeq" id="WP_305119338.1">
    <property type="nucleotide sequence ID" value="NZ_JANFQO010000068.1"/>
</dbReference>
<dbReference type="PANTHER" id="PTHR32305">
    <property type="match status" value="1"/>
</dbReference>
<dbReference type="Pfam" id="PF18451">
    <property type="entry name" value="CdiA_C"/>
    <property type="match status" value="1"/>
</dbReference>
<evidence type="ECO:0000313" key="3">
    <source>
        <dbReference type="Proteomes" id="UP001165498"/>
    </source>
</evidence>
<gene>
    <name evidence="2" type="ORF">NM961_23840</name>
</gene>
<feature type="non-terminal residue" evidence="2">
    <location>
        <position position="1"/>
    </location>
</feature>
<keyword evidence="3" id="KW-1185">Reference proteome</keyword>
<accession>A0ABT1QZN0</accession>
<dbReference type="Proteomes" id="UP001165498">
    <property type="component" value="Unassembled WGS sequence"/>
</dbReference>
<sequence length="313" mass="33594">GTPNPVAVASTFHYDGLGSTRLLTDAAGSPVDRYAYHAFGERDEWTSELAAGQNPATDYQYTGEQFDPNLGLYYLRARYVDPGNGRFTQHDTFAGFSGDPVTLHKYAYANNNPSMLVDPSGYFSLVEASTVNNIIGHLSEFNVSSGFDLGNKLANPGSDLPSFEGWSMLASMIPFGTGARWLTRGLKEVKYGAGVVRYSAKHPPSEKEIAAAALIAEKNGAKIFLRGDGVKGADALIDGIKWEIKTLRAGTNNAVAGNIKWSVKRQSSRVVIDGRVAGLTEDAARAGIARAARDGYSATELMVLLPGDKILCF</sequence>
<reference evidence="2" key="1">
    <citation type="submission" date="2022-07" db="EMBL/GenBank/DDBJ databases">
        <title>Tahibacter sp., a new gammaproteobacterium isolated from the silt sample collected at pig farm.</title>
        <authorList>
            <person name="Chen H."/>
        </authorList>
    </citation>
    <scope>NUCLEOTIDE SEQUENCE</scope>
    <source>
        <strain evidence="2">P2K</strain>
    </source>
</reference>
<dbReference type="Gene3D" id="3.40.1350.120">
    <property type="match status" value="1"/>
</dbReference>
<evidence type="ECO:0000259" key="1">
    <source>
        <dbReference type="Pfam" id="PF18451"/>
    </source>
</evidence>
<organism evidence="2 3">
    <name type="scientific">Tahibacter harae</name>
    <dbReference type="NCBI Taxonomy" id="2963937"/>
    <lineage>
        <taxon>Bacteria</taxon>
        <taxon>Pseudomonadati</taxon>
        <taxon>Pseudomonadota</taxon>
        <taxon>Gammaproteobacteria</taxon>
        <taxon>Lysobacterales</taxon>
        <taxon>Rhodanobacteraceae</taxon>
        <taxon>Tahibacter</taxon>
    </lineage>
</organism>